<evidence type="ECO:0000259" key="9">
    <source>
        <dbReference type="Pfam" id="PF00441"/>
    </source>
</evidence>
<dbReference type="FunFam" id="2.40.110.10:FF:000001">
    <property type="entry name" value="Acyl-CoA dehydrogenase, mitochondrial"/>
    <property type="match status" value="1"/>
</dbReference>
<reference evidence="12" key="1">
    <citation type="submission" date="2022-06" db="EMBL/GenBank/DDBJ databases">
        <title>Sphingomicrobium sedimins sp. nov., a marine bacterium isolated from tidal flat.</title>
        <authorList>
            <person name="Kim C.-H."/>
            <person name="Yoo Y."/>
            <person name="Kim J.-J."/>
        </authorList>
    </citation>
    <scope>NUCLEOTIDE SEQUENCE</scope>
    <source>
        <strain evidence="12">GRR-S6-50</strain>
    </source>
</reference>
<dbReference type="GO" id="GO:0050660">
    <property type="term" value="F:flavin adenine dinucleotide binding"/>
    <property type="evidence" value="ECO:0007669"/>
    <property type="project" value="InterPro"/>
</dbReference>
<dbReference type="FunFam" id="1.20.140.10:FF:000001">
    <property type="entry name" value="Acyl-CoA dehydrogenase"/>
    <property type="match status" value="1"/>
</dbReference>
<keyword evidence="4" id="KW-0101">Branched-chain amino acid catabolism</keyword>
<evidence type="ECO:0000256" key="8">
    <source>
        <dbReference type="RuleBase" id="RU362125"/>
    </source>
</evidence>
<dbReference type="Gene3D" id="2.40.110.10">
    <property type="entry name" value="Butyryl-CoA Dehydrogenase, subunit A, domain 2"/>
    <property type="match status" value="1"/>
</dbReference>
<accession>A0A9X2EE26</accession>
<dbReference type="InterPro" id="IPR009075">
    <property type="entry name" value="AcylCo_DH/oxidase_C"/>
</dbReference>
<dbReference type="InterPro" id="IPR052547">
    <property type="entry name" value="Mito_Isobutyryl-CoADH"/>
</dbReference>
<gene>
    <name evidence="12" type="ORF">NDO55_00595</name>
</gene>
<evidence type="ECO:0000256" key="2">
    <source>
        <dbReference type="ARBA" id="ARBA00005109"/>
    </source>
</evidence>
<sequence length="380" mass="41725">MSQYDLTDDQRQIFEMAQKFTADEITPHAGKWDEEHIFPKDTIRQAAELGFGSIYVSEESGGIGLGRLEAALIMEAMAYGCPSTSAFISIHNMAAWMIDRFGDQALKDKYLPDLIPMERMASYCLTEPSSGSDAAALKTKAVLDGDHYVVSGSKAFISGAGENEVYVVMTRTGEPGPKGITALVIEKDMEGVSFGANEKKLGWHSQPTRQVNFDGVRVPVSNRLGGEGEGFRIAMMGLDGGRLNIGACSLGGAQRCLDEAIAYTKERSQFGKAIADFQNTQFMLADMETELQAARVLLYTAAVKVTENAPDKTKFAAMAKRLATDTGSSVVDRALQLHGGYGYLQDYPIERFWRDLRVHSILEGTNQIMRLIVSRDMLRQ</sequence>
<dbReference type="InterPro" id="IPR006091">
    <property type="entry name" value="Acyl-CoA_Oxase/DH_mid-dom"/>
</dbReference>
<evidence type="ECO:0000313" key="13">
    <source>
        <dbReference type="Proteomes" id="UP001155128"/>
    </source>
</evidence>
<dbReference type="Proteomes" id="UP001155128">
    <property type="component" value="Unassembled WGS sequence"/>
</dbReference>
<keyword evidence="6 8" id="KW-0274">FAD</keyword>
<evidence type="ECO:0000256" key="7">
    <source>
        <dbReference type="ARBA" id="ARBA00023002"/>
    </source>
</evidence>
<evidence type="ECO:0000259" key="10">
    <source>
        <dbReference type="Pfam" id="PF02770"/>
    </source>
</evidence>
<proteinExistence type="inferred from homology"/>
<evidence type="ECO:0000313" key="12">
    <source>
        <dbReference type="EMBL" id="MCM8556318.1"/>
    </source>
</evidence>
<dbReference type="PANTHER" id="PTHR43831:SF1">
    <property type="entry name" value="ISOBUTYRYL-COA DEHYDROGENASE, MITOCHONDRIAL"/>
    <property type="match status" value="1"/>
</dbReference>
<dbReference type="PANTHER" id="PTHR43831">
    <property type="entry name" value="ISOBUTYRYL-COA DEHYDROGENASE"/>
    <property type="match status" value="1"/>
</dbReference>
<evidence type="ECO:0000256" key="3">
    <source>
        <dbReference type="ARBA" id="ARBA00009347"/>
    </source>
</evidence>
<dbReference type="InterPro" id="IPR036250">
    <property type="entry name" value="AcylCo_DH-like_C"/>
</dbReference>
<keyword evidence="13" id="KW-1185">Reference proteome</keyword>
<dbReference type="InterPro" id="IPR046373">
    <property type="entry name" value="Acyl-CoA_Oxase/DH_mid-dom_sf"/>
</dbReference>
<dbReference type="SUPFAM" id="SSF56645">
    <property type="entry name" value="Acyl-CoA dehydrogenase NM domain-like"/>
    <property type="match status" value="1"/>
</dbReference>
<comment type="similarity">
    <text evidence="3 8">Belongs to the acyl-CoA dehydrogenase family.</text>
</comment>
<dbReference type="RefSeq" id="WP_252111405.1">
    <property type="nucleotide sequence ID" value="NZ_JAMSHT010000001.1"/>
</dbReference>
<dbReference type="Pfam" id="PF00441">
    <property type="entry name" value="Acyl-CoA_dh_1"/>
    <property type="match status" value="1"/>
</dbReference>
<protein>
    <submittedName>
        <fullName evidence="12">Acyl-CoA dehydrogenase family protein</fullName>
    </submittedName>
</protein>
<dbReference type="InterPro" id="IPR006089">
    <property type="entry name" value="Acyl-CoA_DH_CS"/>
</dbReference>
<dbReference type="InterPro" id="IPR037069">
    <property type="entry name" value="AcylCoA_DH/ox_N_sf"/>
</dbReference>
<dbReference type="GO" id="GO:0003995">
    <property type="term" value="F:acyl-CoA dehydrogenase activity"/>
    <property type="evidence" value="ECO:0007669"/>
    <property type="project" value="InterPro"/>
</dbReference>
<dbReference type="EMBL" id="JAMSHT010000001">
    <property type="protein sequence ID" value="MCM8556318.1"/>
    <property type="molecule type" value="Genomic_DNA"/>
</dbReference>
<dbReference type="PIRSF" id="PIRSF016578">
    <property type="entry name" value="HsaA"/>
    <property type="match status" value="1"/>
</dbReference>
<name>A0A9X2EE26_9SPHN</name>
<keyword evidence="7 8" id="KW-0560">Oxidoreductase</keyword>
<dbReference type="GO" id="GO:0009083">
    <property type="term" value="P:branched-chain amino acid catabolic process"/>
    <property type="evidence" value="ECO:0007669"/>
    <property type="project" value="UniProtKB-KW"/>
</dbReference>
<feature type="domain" description="Acyl-CoA dehydrogenase/oxidase C-terminal" evidence="9">
    <location>
        <begin position="228"/>
        <end position="377"/>
    </location>
</feature>
<evidence type="ECO:0000259" key="11">
    <source>
        <dbReference type="Pfam" id="PF02771"/>
    </source>
</evidence>
<comment type="pathway">
    <text evidence="2">Amino-acid degradation; L-valine degradation.</text>
</comment>
<dbReference type="SUPFAM" id="SSF47203">
    <property type="entry name" value="Acyl-CoA dehydrogenase C-terminal domain-like"/>
    <property type="match status" value="1"/>
</dbReference>
<evidence type="ECO:0000256" key="5">
    <source>
        <dbReference type="ARBA" id="ARBA00022630"/>
    </source>
</evidence>
<dbReference type="Gene3D" id="1.20.140.10">
    <property type="entry name" value="Butyryl-CoA Dehydrogenase, subunit A, domain 3"/>
    <property type="match status" value="1"/>
</dbReference>
<dbReference type="PROSITE" id="PS00073">
    <property type="entry name" value="ACYL_COA_DH_2"/>
    <property type="match status" value="1"/>
</dbReference>
<comment type="caution">
    <text evidence="12">The sequence shown here is derived from an EMBL/GenBank/DDBJ whole genome shotgun (WGS) entry which is preliminary data.</text>
</comment>
<evidence type="ECO:0000256" key="1">
    <source>
        <dbReference type="ARBA" id="ARBA00001974"/>
    </source>
</evidence>
<dbReference type="Pfam" id="PF02770">
    <property type="entry name" value="Acyl-CoA_dh_M"/>
    <property type="match status" value="1"/>
</dbReference>
<dbReference type="Pfam" id="PF02771">
    <property type="entry name" value="Acyl-CoA_dh_N"/>
    <property type="match status" value="1"/>
</dbReference>
<feature type="domain" description="Acyl-CoA oxidase/dehydrogenase middle" evidence="10">
    <location>
        <begin position="123"/>
        <end position="216"/>
    </location>
</feature>
<feature type="domain" description="Acyl-CoA dehydrogenase/oxidase N-terminal" evidence="11">
    <location>
        <begin position="7"/>
        <end position="117"/>
    </location>
</feature>
<dbReference type="AlphaFoldDB" id="A0A9X2EE26"/>
<dbReference type="InterPro" id="IPR009100">
    <property type="entry name" value="AcylCoA_DH/oxidase_NM_dom_sf"/>
</dbReference>
<dbReference type="InterPro" id="IPR013786">
    <property type="entry name" value="AcylCoA_DH/ox_N"/>
</dbReference>
<evidence type="ECO:0000256" key="4">
    <source>
        <dbReference type="ARBA" id="ARBA00022456"/>
    </source>
</evidence>
<dbReference type="Gene3D" id="1.10.540.10">
    <property type="entry name" value="Acyl-CoA dehydrogenase/oxidase, N-terminal domain"/>
    <property type="match status" value="1"/>
</dbReference>
<dbReference type="PROSITE" id="PS00072">
    <property type="entry name" value="ACYL_COA_DH_1"/>
    <property type="match status" value="1"/>
</dbReference>
<organism evidence="12 13">
    <name type="scientific">Sphingomicrobium sediminis</name>
    <dbReference type="NCBI Taxonomy" id="2950949"/>
    <lineage>
        <taxon>Bacteria</taxon>
        <taxon>Pseudomonadati</taxon>
        <taxon>Pseudomonadota</taxon>
        <taxon>Alphaproteobacteria</taxon>
        <taxon>Sphingomonadales</taxon>
        <taxon>Sphingomonadaceae</taxon>
        <taxon>Sphingomicrobium</taxon>
    </lineage>
</organism>
<evidence type="ECO:0000256" key="6">
    <source>
        <dbReference type="ARBA" id="ARBA00022827"/>
    </source>
</evidence>
<comment type="cofactor">
    <cofactor evidence="1 8">
        <name>FAD</name>
        <dbReference type="ChEBI" id="CHEBI:57692"/>
    </cofactor>
</comment>
<keyword evidence="5 8" id="KW-0285">Flavoprotein</keyword>